<name>A0A382R8Y8_9ZZZZ</name>
<proteinExistence type="predicted"/>
<evidence type="ECO:0000313" key="1">
    <source>
        <dbReference type="EMBL" id="SVC93800.1"/>
    </source>
</evidence>
<dbReference type="EMBL" id="UINC01119744">
    <property type="protein sequence ID" value="SVC93800.1"/>
    <property type="molecule type" value="Genomic_DNA"/>
</dbReference>
<dbReference type="AlphaFoldDB" id="A0A382R8Y8"/>
<sequence length="41" mass="4516">MLGDLIFSTDFEKSHARPRQTISLLRTDVLPASHVGLKHAG</sequence>
<reference evidence="1" key="1">
    <citation type="submission" date="2018-05" db="EMBL/GenBank/DDBJ databases">
        <authorList>
            <person name="Lanie J.A."/>
            <person name="Ng W.-L."/>
            <person name="Kazmierczak K.M."/>
            <person name="Andrzejewski T.M."/>
            <person name="Davidsen T.M."/>
            <person name="Wayne K.J."/>
            <person name="Tettelin H."/>
            <person name="Glass J.I."/>
            <person name="Rusch D."/>
            <person name="Podicherti R."/>
            <person name="Tsui H.-C.T."/>
            <person name="Winkler M.E."/>
        </authorList>
    </citation>
    <scope>NUCLEOTIDE SEQUENCE</scope>
</reference>
<organism evidence="1">
    <name type="scientific">marine metagenome</name>
    <dbReference type="NCBI Taxonomy" id="408172"/>
    <lineage>
        <taxon>unclassified sequences</taxon>
        <taxon>metagenomes</taxon>
        <taxon>ecological metagenomes</taxon>
    </lineage>
</organism>
<protein>
    <submittedName>
        <fullName evidence="1">Uncharacterized protein</fullName>
    </submittedName>
</protein>
<feature type="non-terminal residue" evidence="1">
    <location>
        <position position="41"/>
    </location>
</feature>
<accession>A0A382R8Y8</accession>
<gene>
    <name evidence="1" type="ORF">METZ01_LOCUS346654</name>
</gene>